<sequence length="145" mass="16387">MKRWFLMLVVTGAMLTQARAEGVLMPACPDSPNCVSSLAPEEDSHYVAPLNVPADMSETEMWMRLRTAIEETGGVITAQDSMRLDATYTTRFLRFVDDVTVIWNPVNRTLDIRSASRTGYYDFGANRRRVEAIRKAFLKPRGKPV</sequence>
<feature type="signal peptide" evidence="1">
    <location>
        <begin position="1"/>
        <end position="20"/>
    </location>
</feature>
<evidence type="ECO:0000256" key="1">
    <source>
        <dbReference type="SAM" id="SignalP"/>
    </source>
</evidence>
<dbReference type="Pfam" id="PF07386">
    <property type="entry name" value="DUF1499"/>
    <property type="match status" value="1"/>
</dbReference>
<dbReference type="PIRSF" id="PIRSF026426">
    <property type="entry name" value="DUF1499"/>
    <property type="match status" value="1"/>
</dbReference>
<reference evidence="2" key="1">
    <citation type="submission" date="2024-05" db="EMBL/GenBank/DDBJ databases">
        <title>Genome sequencing of novel strain.</title>
        <authorList>
            <person name="Ganbat D."/>
            <person name="Ganbat S."/>
            <person name="Lee S.-J."/>
        </authorList>
    </citation>
    <scope>NUCLEOTIDE SEQUENCE</scope>
    <source>
        <strain evidence="2">SMD15-11</strain>
    </source>
</reference>
<dbReference type="RefSeq" id="WP_369601308.1">
    <property type="nucleotide sequence ID" value="NZ_CP154858.1"/>
</dbReference>
<protein>
    <submittedName>
        <fullName evidence="2">DUF1499 domain-containing protein</fullName>
    </submittedName>
</protein>
<evidence type="ECO:0000313" key="2">
    <source>
        <dbReference type="EMBL" id="XDT72297.1"/>
    </source>
</evidence>
<dbReference type="PANTHER" id="PTHR34801">
    <property type="entry name" value="EXPRESSED PROTEIN"/>
    <property type="match status" value="1"/>
</dbReference>
<dbReference type="AlphaFoldDB" id="A0AB39UWA6"/>
<keyword evidence="1" id="KW-0732">Signal</keyword>
<accession>A0AB39UWA6</accession>
<gene>
    <name evidence="2" type="ORF">AAIA72_16105</name>
</gene>
<dbReference type="InterPro" id="IPR010865">
    <property type="entry name" value="DUF1499"/>
</dbReference>
<name>A0AB39UWA6_9GAMM</name>
<dbReference type="EMBL" id="CP154858">
    <property type="protein sequence ID" value="XDT72297.1"/>
    <property type="molecule type" value="Genomic_DNA"/>
</dbReference>
<feature type="chain" id="PRO_5044272633" evidence="1">
    <location>
        <begin position="21"/>
        <end position="145"/>
    </location>
</feature>
<organism evidence="2">
    <name type="scientific">Thermohahella caldifontis</name>
    <dbReference type="NCBI Taxonomy" id="3142973"/>
    <lineage>
        <taxon>Bacteria</taxon>
        <taxon>Pseudomonadati</taxon>
        <taxon>Pseudomonadota</taxon>
        <taxon>Gammaproteobacteria</taxon>
        <taxon>Oceanospirillales</taxon>
        <taxon>Hahellaceae</taxon>
        <taxon>Thermohahella</taxon>
    </lineage>
</organism>
<dbReference type="PANTHER" id="PTHR34801:SF6">
    <property type="entry name" value="SLL1620 PROTEIN"/>
    <property type="match status" value="1"/>
</dbReference>
<dbReference type="KEGG" id="tcd:AAIA72_16105"/>
<proteinExistence type="predicted"/>